<reference evidence="10" key="1">
    <citation type="submission" date="2020-05" db="EMBL/GenBank/DDBJ databases">
        <title>Chitinophaga laudate sp. nov., isolated from a tropical peat swamp.</title>
        <authorList>
            <person name="Goh C.B.S."/>
            <person name="Lee M.S."/>
            <person name="Parimannan S."/>
            <person name="Pasbakhsh P."/>
            <person name="Yule C.M."/>
            <person name="Rajandas H."/>
            <person name="Loke S."/>
            <person name="Croft L."/>
            <person name="Tan J.B.L."/>
        </authorList>
    </citation>
    <scope>NUCLEOTIDE SEQUENCE</scope>
    <source>
        <strain evidence="10">Mgbs1</strain>
    </source>
</reference>
<evidence type="ECO:0000256" key="4">
    <source>
        <dbReference type="ARBA" id="ARBA00013204"/>
    </source>
</evidence>
<accession>A0A433WKK2</accession>
<evidence type="ECO:0000256" key="6">
    <source>
        <dbReference type="ARBA" id="ARBA00022793"/>
    </source>
</evidence>
<dbReference type="EMBL" id="RIAR02000001">
    <property type="protein sequence ID" value="NSL85962.1"/>
    <property type="molecule type" value="Genomic_DNA"/>
</dbReference>
<dbReference type="PANTHER" id="PTHR35524:SF1">
    <property type="entry name" value="ALPHA-ACETOLACTATE DECARBOXYLASE"/>
    <property type="match status" value="1"/>
</dbReference>
<comment type="similarity">
    <text evidence="3 9">Belongs to the alpha-acetolactate decarboxylase family.</text>
</comment>
<protein>
    <recommendedName>
        <fullName evidence="5 9">Alpha-acetolactate decarboxylase</fullName>
        <ecNumber evidence="4 9">4.1.1.5</ecNumber>
    </recommendedName>
</protein>
<keyword evidence="8 9" id="KW-0456">Lyase</keyword>
<evidence type="ECO:0000256" key="8">
    <source>
        <dbReference type="ARBA" id="ARBA00023239"/>
    </source>
</evidence>
<evidence type="ECO:0000256" key="5">
    <source>
        <dbReference type="ARBA" id="ARBA00020164"/>
    </source>
</evidence>
<dbReference type="NCBIfam" id="TIGR01252">
    <property type="entry name" value="acetolac_decarb"/>
    <property type="match status" value="1"/>
</dbReference>
<dbReference type="SUPFAM" id="SSF117856">
    <property type="entry name" value="AF0104/ALDC/Ptd012-like"/>
    <property type="match status" value="1"/>
</dbReference>
<dbReference type="AlphaFoldDB" id="A0A433WKK2"/>
<proteinExistence type="inferred from homology"/>
<dbReference type="EC" id="4.1.1.5" evidence="4 9"/>
<dbReference type="PIRSF" id="PIRSF001332">
    <property type="entry name" value="Acetolac_decarb"/>
    <property type="match status" value="1"/>
</dbReference>
<comment type="caution">
    <text evidence="10">The sequence shown here is derived from an EMBL/GenBank/DDBJ whole genome shotgun (WGS) entry which is preliminary data.</text>
</comment>
<comment type="pathway">
    <text evidence="2 9">Polyol metabolism; (R,R)-butane-2,3-diol biosynthesis; (R,R)-butane-2,3-diol from pyruvate: step 2/3.</text>
</comment>
<gene>
    <name evidence="10" type="primary">budA</name>
    <name evidence="10" type="ORF">ECE50_003905</name>
</gene>
<dbReference type="Pfam" id="PF03306">
    <property type="entry name" value="AAL_decarboxy"/>
    <property type="match status" value="1"/>
</dbReference>
<evidence type="ECO:0000313" key="10">
    <source>
        <dbReference type="EMBL" id="NSL85962.1"/>
    </source>
</evidence>
<dbReference type="PANTHER" id="PTHR35524">
    <property type="entry name" value="ALPHA-ACETOLACTATE DECARBOXYLASE"/>
    <property type="match status" value="1"/>
</dbReference>
<evidence type="ECO:0000256" key="2">
    <source>
        <dbReference type="ARBA" id="ARBA00005170"/>
    </source>
</evidence>
<dbReference type="OrthoDB" id="8612680at2"/>
<evidence type="ECO:0000256" key="7">
    <source>
        <dbReference type="ARBA" id="ARBA00023061"/>
    </source>
</evidence>
<dbReference type="Proteomes" id="UP000281028">
    <property type="component" value="Unassembled WGS sequence"/>
</dbReference>
<sequence length="264" mass="29679">MKSCWLLLLCLLYMLPVSAQRTEQRSGTLFQAGVASAFIGGLYDACYSYKELRRHGDFGLGAPDKLDGELVILDGKFYETRSSGKTFPAADTGSTSLAFINFFHADKKIVLPQAMSRTVLYRYLDSLLENPNGIYAIRIQGSFDTVRTRAFPPPEHPYRPLAGMLDQQHFFSFKHISGNLVGYRLPLYLEALSIHGYHFHFLSADKQSGGHIIDFIARGATVFIDELENYSLALPGSAEFRQFDFGKDRKEELKSVETGHNTNK</sequence>
<evidence type="ECO:0000256" key="3">
    <source>
        <dbReference type="ARBA" id="ARBA00007106"/>
    </source>
</evidence>
<keyword evidence="7 9" id="KW-0005">Acetoin biosynthesis</keyword>
<keyword evidence="11" id="KW-1185">Reference proteome</keyword>
<dbReference type="InterPro" id="IPR005128">
    <property type="entry name" value="Acetolactate_a_deCO2ase"/>
</dbReference>
<dbReference type="GO" id="GO:0047605">
    <property type="term" value="F:acetolactate decarboxylase activity"/>
    <property type="evidence" value="ECO:0007669"/>
    <property type="project" value="UniProtKB-UniRule"/>
</dbReference>
<organism evidence="10 11">
    <name type="scientific">Chitinophaga solisilvae</name>
    <dbReference type="NCBI Taxonomy" id="1233460"/>
    <lineage>
        <taxon>Bacteria</taxon>
        <taxon>Pseudomonadati</taxon>
        <taxon>Bacteroidota</taxon>
        <taxon>Chitinophagia</taxon>
        <taxon>Chitinophagales</taxon>
        <taxon>Chitinophagaceae</taxon>
        <taxon>Chitinophaga</taxon>
    </lineage>
</organism>
<comment type="catalytic activity">
    <reaction evidence="1 9">
        <text>(2S)-2-acetolactate + H(+) = (R)-acetoin + CO2</text>
        <dbReference type="Rhea" id="RHEA:21580"/>
        <dbReference type="ChEBI" id="CHEBI:15378"/>
        <dbReference type="ChEBI" id="CHEBI:15686"/>
        <dbReference type="ChEBI" id="CHEBI:16526"/>
        <dbReference type="ChEBI" id="CHEBI:58476"/>
        <dbReference type="EC" id="4.1.1.5"/>
    </reaction>
</comment>
<evidence type="ECO:0000256" key="9">
    <source>
        <dbReference type="PIRNR" id="PIRNR001332"/>
    </source>
</evidence>
<name>A0A433WKK2_9BACT</name>
<dbReference type="Gene3D" id="3.30.1330.80">
    <property type="entry name" value="Hypothetical protein, similar to alpha- acetolactate decarboxylase, domain 2"/>
    <property type="match status" value="2"/>
</dbReference>
<dbReference type="GO" id="GO:0045151">
    <property type="term" value="P:acetoin biosynthetic process"/>
    <property type="evidence" value="ECO:0007669"/>
    <property type="project" value="UniProtKB-UniRule"/>
</dbReference>
<evidence type="ECO:0000313" key="11">
    <source>
        <dbReference type="Proteomes" id="UP000281028"/>
    </source>
</evidence>
<dbReference type="CDD" id="cd17299">
    <property type="entry name" value="acetolactate_decarboxylase"/>
    <property type="match status" value="1"/>
</dbReference>
<evidence type="ECO:0000256" key="1">
    <source>
        <dbReference type="ARBA" id="ARBA00001784"/>
    </source>
</evidence>
<keyword evidence="6 9" id="KW-0210">Decarboxylase</keyword>